<accession>A0A2P2IIL0</accession>
<reference evidence="1" key="1">
    <citation type="submission" date="2018-02" db="EMBL/GenBank/DDBJ databases">
        <title>Rhizophora mucronata_Transcriptome.</title>
        <authorList>
            <person name="Meera S.P."/>
            <person name="Sreeshan A."/>
            <person name="Augustine A."/>
        </authorList>
    </citation>
    <scope>NUCLEOTIDE SEQUENCE</scope>
    <source>
        <tissue evidence="1">Leaf</tissue>
    </source>
</reference>
<dbReference type="EMBL" id="GGEC01000581">
    <property type="protein sequence ID" value="MBW81064.1"/>
    <property type="molecule type" value="Transcribed_RNA"/>
</dbReference>
<organism evidence="1">
    <name type="scientific">Rhizophora mucronata</name>
    <name type="common">Asiatic mangrove</name>
    <dbReference type="NCBI Taxonomy" id="61149"/>
    <lineage>
        <taxon>Eukaryota</taxon>
        <taxon>Viridiplantae</taxon>
        <taxon>Streptophyta</taxon>
        <taxon>Embryophyta</taxon>
        <taxon>Tracheophyta</taxon>
        <taxon>Spermatophyta</taxon>
        <taxon>Magnoliopsida</taxon>
        <taxon>eudicotyledons</taxon>
        <taxon>Gunneridae</taxon>
        <taxon>Pentapetalae</taxon>
        <taxon>rosids</taxon>
        <taxon>fabids</taxon>
        <taxon>Malpighiales</taxon>
        <taxon>Rhizophoraceae</taxon>
        <taxon>Rhizophora</taxon>
    </lineage>
</organism>
<name>A0A2P2IIL0_RHIMU</name>
<sequence length="15" mass="1723">MMIDRVISWSLLVGC</sequence>
<protein>
    <submittedName>
        <fullName evidence="1">Uncharacterized protein</fullName>
    </submittedName>
</protein>
<evidence type="ECO:0000313" key="1">
    <source>
        <dbReference type="EMBL" id="MBW81064.1"/>
    </source>
</evidence>
<proteinExistence type="predicted"/>